<evidence type="ECO:0000313" key="2">
    <source>
        <dbReference type="EMBL" id="ROP37493.1"/>
    </source>
</evidence>
<feature type="region of interest" description="Disordered" evidence="1">
    <location>
        <begin position="1"/>
        <end position="39"/>
    </location>
</feature>
<gene>
    <name evidence="2" type="ORF">EDD40_2806</name>
</gene>
<proteinExistence type="predicted"/>
<reference evidence="2 3" key="1">
    <citation type="submission" date="2018-11" db="EMBL/GenBank/DDBJ databases">
        <title>Sequencing the genomes of 1000 actinobacteria strains.</title>
        <authorList>
            <person name="Klenk H.-P."/>
        </authorList>
    </citation>
    <scope>NUCLEOTIDE SEQUENCE [LARGE SCALE GENOMIC DNA]</scope>
    <source>
        <strain evidence="2 3">DSM 44231</strain>
    </source>
</reference>
<evidence type="ECO:0008006" key="4">
    <source>
        <dbReference type="Google" id="ProtNLM"/>
    </source>
</evidence>
<keyword evidence="3" id="KW-1185">Reference proteome</keyword>
<dbReference type="Proteomes" id="UP000268727">
    <property type="component" value="Unassembled WGS sequence"/>
</dbReference>
<feature type="compositionally biased region" description="Basic and acidic residues" evidence="1">
    <location>
        <begin position="15"/>
        <end position="37"/>
    </location>
</feature>
<dbReference type="AlphaFoldDB" id="A0A3N1H4M8"/>
<feature type="region of interest" description="Disordered" evidence="1">
    <location>
        <begin position="89"/>
        <end position="110"/>
    </location>
</feature>
<evidence type="ECO:0000256" key="1">
    <source>
        <dbReference type="SAM" id="MobiDB-lite"/>
    </source>
</evidence>
<name>A0A3N1H4M8_9PSEU</name>
<dbReference type="Gene3D" id="3.30.1310.10">
    <property type="entry name" value="Nucleoid-associated protein YbaB-like domain"/>
    <property type="match status" value="1"/>
</dbReference>
<organism evidence="2 3">
    <name type="scientific">Saccharothrix texasensis</name>
    <dbReference type="NCBI Taxonomy" id="103734"/>
    <lineage>
        <taxon>Bacteria</taxon>
        <taxon>Bacillati</taxon>
        <taxon>Actinomycetota</taxon>
        <taxon>Actinomycetes</taxon>
        <taxon>Pseudonocardiales</taxon>
        <taxon>Pseudonocardiaceae</taxon>
        <taxon>Saccharothrix</taxon>
    </lineage>
</organism>
<sequence>MGETFDFGFEEGDEEDRRPRGKREPAPDVADGLRGRDSGGVVTVTVDDSADVLAVALAARWKQAVDPRSLGSAVTAAVNAATMQALAKQVERPVADEPPVSPVPRHDGSRITPAEATRLMDAVTADLERFKRQVAEVVDRSVTAGSRGGHVRGTAQRGQVLDIAVDPTWAHTARTSELEQELLEVLRALRARSAPADLAQGPHSPAIAELMALVSDPNTLLRRVGLLP</sequence>
<comment type="caution">
    <text evidence="2">The sequence shown here is derived from an EMBL/GenBank/DDBJ whole genome shotgun (WGS) entry which is preliminary data.</text>
</comment>
<accession>A0A3N1H4M8</accession>
<evidence type="ECO:0000313" key="3">
    <source>
        <dbReference type="Proteomes" id="UP000268727"/>
    </source>
</evidence>
<dbReference type="InterPro" id="IPR036894">
    <property type="entry name" value="YbaB-like_sf"/>
</dbReference>
<protein>
    <recommendedName>
        <fullName evidence="4">YbaB/EbfC DNA-binding family protein</fullName>
    </recommendedName>
</protein>
<dbReference type="EMBL" id="RJKM01000001">
    <property type="protein sequence ID" value="ROP37493.1"/>
    <property type="molecule type" value="Genomic_DNA"/>
</dbReference>